<proteinExistence type="predicted"/>
<evidence type="ECO:0000256" key="2">
    <source>
        <dbReference type="SAM" id="SignalP"/>
    </source>
</evidence>
<organism evidence="3 4">
    <name type="scientific">Jannaschia faecimaris</name>
    <dbReference type="NCBI Taxonomy" id="1244108"/>
    <lineage>
        <taxon>Bacteria</taxon>
        <taxon>Pseudomonadati</taxon>
        <taxon>Pseudomonadota</taxon>
        <taxon>Alphaproteobacteria</taxon>
        <taxon>Rhodobacterales</taxon>
        <taxon>Roseobacteraceae</taxon>
        <taxon>Jannaschia</taxon>
    </lineage>
</organism>
<dbReference type="EMBL" id="FNPX01000014">
    <property type="protein sequence ID" value="SDZ42874.1"/>
    <property type="molecule type" value="Genomic_DNA"/>
</dbReference>
<feature type="chain" id="PRO_5011616017" description="Transmembrane protein (Alph_Pro_TM)" evidence="2">
    <location>
        <begin position="19"/>
        <end position="252"/>
    </location>
</feature>
<gene>
    <name evidence="3" type="ORF">SAMN05444004_11444</name>
</gene>
<keyword evidence="1" id="KW-0812">Transmembrane</keyword>
<dbReference type="InterPro" id="IPR019088">
    <property type="entry name" value="CHP02186-rel_TM"/>
</dbReference>
<dbReference type="AlphaFoldDB" id="A0A1H3SY63"/>
<feature type="signal peptide" evidence="2">
    <location>
        <begin position="1"/>
        <end position="18"/>
    </location>
</feature>
<keyword evidence="4" id="KW-1185">Reference proteome</keyword>
<evidence type="ECO:0000313" key="3">
    <source>
        <dbReference type="EMBL" id="SDZ42874.1"/>
    </source>
</evidence>
<keyword evidence="2" id="KW-0732">Signal</keyword>
<dbReference type="Pfam" id="PF09608">
    <property type="entry name" value="Alph_Pro_TM"/>
    <property type="match status" value="1"/>
</dbReference>
<dbReference type="Proteomes" id="UP000198914">
    <property type="component" value="Unassembled WGS sequence"/>
</dbReference>
<accession>A0A1H3SY63</accession>
<sequence>MIRLALALVLLMTAPLLAEEIVADMSQDRISISTNFDGSEILIFGAVKRDQPEPTGQRLAIIVTVAGPREDVTIRRKEKRLGIWVNTDSIEAIGVPSFYAVSSSVPLEQALLPEEDEEWSITTRRALTAPGMAMISDSDPHFLDALIRVHTASGIYGTSEESVNVRDSTLFSTEIALPADLTEGNYNTRIFLTRDGKVVDSYGTSIYVQKVGLERWIYALAHEQPLIYGLLSLFIAIAAGWGASAVFRIFKR</sequence>
<dbReference type="OrthoDB" id="9815212at2"/>
<keyword evidence="1" id="KW-1133">Transmembrane helix</keyword>
<evidence type="ECO:0000313" key="4">
    <source>
        <dbReference type="Proteomes" id="UP000198914"/>
    </source>
</evidence>
<name>A0A1H3SY63_9RHOB</name>
<feature type="transmembrane region" description="Helical" evidence="1">
    <location>
        <begin position="226"/>
        <end position="250"/>
    </location>
</feature>
<protein>
    <recommendedName>
        <fullName evidence="5">Transmembrane protein (Alph_Pro_TM)</fullName>
    </recommendedName>
</protein>
<dbReference type="STRING" id="1244108.SAMN05444004_11444"/>
<keyword evidence="1" id="KW-0472">Membrane</keyword>
<evidence type="ECO:0000256" key="1">
    <source>
        <dbReference type="SAM" id="Phobius"/>
    </source>
</evidence>
<dbReference type="RefSeq" id="WP_092647026.1">
    <property type="nucleotide sequence ID" value="NZ_FNPX01000014.1"/>
</dbReference>
<reference evidence="4" key="1">
    <citation type="submission" date="2016-10" db="EMBL/GenBank/DDBJ databases">
        <authorList>
            <person name="Varghese N."/>
            <person name="Submissions S."/>
        </authorList>
    </citation>
    <scope>NUCLEOTIDE SEQUENCE [LARGE SCALE GENOMIC DNA]</scope>
    <source>
        <strain evidence="4">DSM 100420</strain>
    </source>
</reference>
<evidence type="ECO:0008006" key="5">
    <source>
        <dbReference type="Google" id="ProtNLM"/>
    </source>
</evidence>